<reference evidence="2" key="2">
    <citation type="submission" date="2020-12" db="EMBL/GenBank/DDBJ databases">
        <authorList>
            <person name="Kanost M."/>
        </authorList>
    </citation>
    <scope>NUCLEOTIDE SEQUENCE</scope>
</reference>
<dbReference type="CDD" id="cd00170">
    <property type="entry name" value="SEC14"/>
    <property type="match status" value="1"/>
</dbReference>
<evidence type="ECO:0000313" key="2">
    <source>
        <dbReference type="EMBL" id="KAG6457303.1"/>
    </source>
</evidence>
<dbReference type="EMBL" id="JH668543">
    <property type="protein sequence ID" value="KAG6457303.1"/>
    <property type="molecule type" value="Genomic_DNA"/>
</dbReference>
<dbReference type="SMART" id="SM00516">
    <property type="entry name" value="SEC14"/>
    <property type="match status" value="1"/>
</dbReference>
<gene>
    <name evidence="2" type="ORF">O3G_MSEX010232</name>
</gene>
<dbReference type="OrthoDB" id="8169788at2759"/>
<dbReference type="Gene3D" id="3.40.525.10">
    <property type="entry name" value="CRAL-TRIO lipid binding domain"/>
    <property type="match status" value="1"/>
</dbReference>
<keyword evidence="3" id="KW-1185">Reference proteome</keyword>
<comment type="caution">
    <text evidence="2">The sequence shown here is derived from an EMBL/GenBank/DDBJ whole genome shotgun (WGS) entry which is preliminary data.</text>
</comment>
<evidence type="ECO:0000313" key="3">
    <source>
        <dbReference type="Proteomes" id="UP000791440"/>
    </source>
</evidence>
<accession>A0A921ZG17</accession>
<feature type="domain" description="CRAL-TRIO" evidence="1">
    <location>
        <begin position="161"/>
        <end position="258"/>
    </location>
</feature>
<reference evidence="2" key="1">
    <citation type="journal article" date="2016" name="Insect Biochem. Mol. Biol.">
        <title>Multifaceted biological insights from a draft genome sequence of the tobacco hornworm moth, Manduca sexta.</title>
        <authorList>
            <person name="Kanost M.R."/>
            <person name="Arrese E.L."/>
            <person name="Cao X."/>
            <person name="Chen Y.R."/>
            <person name="Chellapilla S."/>
            <person name="Goldsmith M.R."/>
            <person name="Grosse-Wilde E."/>
            <person name="Heckel D.G."/>
            <person name="Herndon N."/>
            <person name="Jiang H."/>
            <person name="Papanicolaou A."/>
            <person name="Qu J."/>
            <person name="Soulages J.L."/>
            <person name="Vogel H."/>
            <person name="Walters J."/>
            <person name="Waterhouse R.M."/>
            <person name="Ahn S.J."/>
            <person name="Almeida F.C."/>
            <person name="An C."/>
            <person name="Aqrawi P."/>
            <person name="Bretschneider A."/>
            <person name="Bryant W.B."/>
            <person name="Bucks S."/>
            <person name="Chao H."/>
            <person name="Chevignon G."/>
            <person name="Christen J.M."/>
            <person name="Clarke D.F."/>
            <person name="Dittmer N.T."/>
            <person name="Ferguson L.C.F."/>
            <person name="Garavelou S."/>
            <person name="Gordon K.H.J."/>
            <person name="Gunaratna R.T."/>
            <person name="Han Y."/>
            <person name="Hauser F."/>
            <person name="He Y."/>
            <person name="Heidel-Fischer H."/>
            <person name="Hirsh A."/>
            <person name="Hu Y."/>
            <person name="Jiang H."/>
            <person name="Kalra D."/>
            <person name="Klinner C."/>
            <person name="Konig C."/>
            <person name="Kovar C."/>
            <person name="Kroll A.R."/>
            <person name="Kuwar S.S."/>
            <person name="Lee S.L."/>
            <person name="Lehman R."/>
            <person name="Li K."/>
            <person name="Li Z."/>
            <person name="Liang H."/>
            <person name="Lovelace S."/>
            <person name="Lu Z."/>
            <person name="Mansfield J.H."/>
            <person name="McCulloch K.J."/>
            <person name="Mathew T."/>
            <person name="Morton B."/>
            <person name="Muzny D.M."/>
            <person name="Neunemann D."/>
            <person name="Ongeri F."/>
            <person name="Pauchet Y."/>
            <person name="Pu L.L."/>
            <person name="Pyrousis I."/>
            <person name="Rao X.J."/>
            <person name="Redding A."/>
            <person name="Roesel C."/>
            <person name="Sanchez-Gracia A."/>
            <person name="Schaack S."/>
            <person name="Shukla A."/>
            <person name="Tetreau G."/>
            <person name="Wang Y."/>
            <person name="Xiong G.H."/>
            <person name="Traut W."/>
            <person name="Walsh T.K."/>
            <person name="Worley K.C."/>
            <person name="Wu D."/>
            <person name="Wu W."/>
            <person name="Wu Y.Q."/>
            <person name="Zhang X."/>
            <person name="Zou Z."/>
            <person name="Zucker H."/>
            <person name="Briscoe A.D."/>
            <person name="Burmester T."/>
            <person name="Clem R.J."/>
            <person name="Feyereisen R."/>
            <person name="Grimmelikhuijzen C.J.P."/>
            <person name="Hamodrakas S.J."/>
            <person name="Hansson B.S."/>
            <person name="Huguet E."/>
            <person name="Jermiin L.S."/>
            <person name="Lan Q."/>
            <person name="Lehman H.K."/>
            <person name="Lorenzen M."/>
            <person name="Merzendorfer H."/>
            <person name="Michalopoulos I."/>
            <person name="Morton D.B."/>
            <person name="Muthukrishnan S."/>
            <person name="Oakeshott J.G."/>
            <person name="Palmer W."/>
            <person name="Park Y."/>
            <person name="Passarelli A.L."/>
            <person name="Rozas J."/>
            <person name="Schwartz L.M."/>
            <person name="Smith W."/>
            <person name="Southgate A."/>
            <person name="Vilcinskas A."/>
            <person name="Vogt R."/>
            <person name="Wang P."/>
            <person name="Werren J."/>
            <person name="Yu X.Q."/>
            <person name="Zhou J.J."/>
            <person name="Brown S.J."/>
            <person name="Scherer S.E."/>
            <person name="Richards S."/>
            <person name="Blissard G.W."/>
        </authorList>
    </citation>
    <scope>NUCLEOTIDE SEQUENCE</scope>
</reference>
<dbReference type="InterPro" id="IPR036865">
    <property type="entry name" value="CRAL-TRIO_dom_sf"/>
</dbReference>
<dbReference type="GO" id="GO:0016020">
    <property type="term" value="C:membrane"/>
    <property type="evidence" value="ECO:0007669"/>
    <property type="project" value="TreeGrafter"/>
</dbReference>
<protein>
    <recommendedName>
        <fullName evidence="1">CRAL-TRIO domain-containing protein</fullName>
    </recommendedName>
</protein>
<dbReference type="PANTHER" id="PTHR10174:SF222">
    <property type="entry name" value="GH10083P-RELATED"/>
    <property type="match status" value="1"/>
</dbReference>
<dbReference type="PROSITE" id="PS50191">
    <property type="entry name" value="CRAL_TRIO"/>
    <property type="match status" value="1"/>
</dbReference>
<evidence type="ECO:0000259" key="1">
    <source>
        <dbReference type="PROSITE" id="PS50191"/>
    </source>
</evidence>
<dbReference type="GO" id="GO:1902936">
    <property type="term" value="F:phosphatidylinositol bisphosphate binding"/>
    <property type="evidence" value="ECO:0007669"/>
    <property type="project" value="TreeGrafter"/>
</dbReference>
<proteinExistence type="predicted"/>
<dbReference type="InterPro" id="IPR001251">
    <property type="entry name" value="CRAL-TRIO_dom"/>
</dbReference>
<dbReference type="AlphaFoldDB" id="A0A921ZG17"/>
<dbReference type="PRINTS" id="PR00180">
    <property type="entry name" value="CRETINALDHBP"/>
</dbReference>
<name>A0A921ZG17_MANSE</name>
<organism evidence="2 3">
    <name type="scientific">Manduca sexta</name>
    <name type="common">Tobacco hawkmoth</name>
    <name type="synonym">Tobacco hornworm</name>
    <dbReference type="NCBI Taxonomy" id="7130"/>
    <lineage>
        <taxon>Eukaryota</taxon>
        <taxon>Metazoa</taxon>
        <taxon>Ecdysozoa</taxon>
        <taxon>Arthropoda</taxon>
        <taxon>Hexapoda</taxon>
        <taxon>Insecta</taxon>
        <taxon>Pterygota</taxon>
        <taxon>Neoptera</taxon>
        <taxon>Endopterygota</taxon>
        <taxon>Lepidoptera</taxon>
        <taxon>Glossata</taxon>
        <taxon>Ditrysia</taxon>
        <taxon>Bombycoidea</taxon>
        <taxon>Sphingidae</taxon>
        <taxon>Sphinginae</taxon>
        <taxon>Sphingini</taxon>
        <taxon>Manduca</taxon>
    </lineage>
</organism>
<sequence>MDSINDILLKLHPDTVTTVRKLYNLEKREDLDRAIDALEDWLKMQHHFTKRDFPRDFLERSIIMMKGSVERAKYQISNLCSMRAMYPKFFDKYDAKNDFNKLDYFAFSAYLPKLTQDHYRVYVLHVTNDGITPDILLECFRFCILKCEYIKAHDYCTGTVTILDYRKINVPKFIAAIDIATFHQFLCILMEGYVLRLQGIHIVTSSKAIEAFVKIVKPIFGPKVSKRIHIHAKIETVYDYVPQNILPSDLGGSEESMAVLQEQWKDVLGTKENVNYMQEMSKAVSNKPYKLKDKYDLDGAGTFRSLCVD</sequence>
<dbReference type="Pfam" id="PF00650">
    <property type="entry name" value="CRAL_TRIO"/>
    <property type="match status" value="1"/>
</dbReference>
<dbReference type="SUPFAM" id="SSF52087">
    <property type="entry name" value="CRAL/TRIO domain"/>
    <property type="match status" value="1"/>
</dbReference>
<dbReference type="Proteomes" id="UP000791440">
    <property type="component" value="Unassembled WGS sequence"/>
</dbReference>
<dbReference type="PANTHER" id="PTHR10174">
    <property type="entry name" value="ALPHA-TOCOPHEROL TRANSFER PROTEIN-RELATED"/>
    <property type="match status" value="1"/>
</dbReference>